<dbReference type="Gene3D" id="3.90.220.20">
    <property type="entry name" value="DNA methylase specificity domains"/>
    <property type="match status" value="3"/>
</dbReference>
<keyword evidence="5" id="KW-0255">Endonuclease</keyword>
<comment type="caution">
    <text evidence="5">The sequence shown here is derived from an EMBL/GenBank/DDBJ whole genome shotgun (WGS) entry which is preliminary data.</text>
</comment>
<comment type="similarity">
    <text evidence="1">Belongs to the type-I restriction system S methylase family.</text>
</comment>
<name>A0ABT4ATR7_9ACTN</name>
<dbReference type="EC" id="3.1.21.-" evidence="5"/>
<dbReference type="InterPro" id="IPR044946">
    <property type="entry name" value="Restrct_endonuc_typeI_TRD_sf"/>
</dbReference>
<dbReference type="CDD" id="cd17260">
    <property type="entry name" value="RMtype1_S_EcoEI-TRD1-CR1_like"/>
    <property type="match status" value="1"/>
</dbReference>
<dbReference type="Pfam" id="PF01420">
    <property type="entry name" value="Methylase_S"/>
    <property type="match status" value="1"/>
</dbReference>
<keyword evidence="3" id="KW-0238">DNA-binding</keyword>
<organism evidence="5 6">
    <name type="scientific">Paractinoplanes pyxinae</name>
    <dbReference type="NCBI Taxonomy" id="2997416"/>
    <lineage>
        <taxon>Bacteria</taxon>
        <taxon>Bacillati</taxon>
        <taxon>Actinomycetota</taxon>
        <taxon>Actinomycetes</taxon>
        <taxon>Micromonosporales</taxon>
        <taxon>Micromonosporaceae</taxon>
        <taxon>Paractinoplanes</taxon>
    </lineage>
</organism>
<keyword evidence="5" id="KW-0378">Hydrolase</keyword>
<dbReference type="RefSeq" id="WP_267561596.1">
    <property type="nucleotide sequence ID" value="NZ_JAPNTZ010000002.1"/>
</dbReference>
<dbReference type="SUPFAM" id="SSF116734">
    <property type="entry name" value="DNA methylase specificity domain"/>
    <property type="match status" value="2"/>
</dbReference>
<dbReference type="InterPro" id="IPR000055">
    <property type="entry name" value="Restrct_endonuc_typeI_TRD"/>
</dbReference>
<keyword evidence="5" id="KW-0540">Nuclease</keyword>
<dbReference type="CDD" id="cd17267">
    <property type="entry name" value="RMtype1_S_EcoAO83I-TRD1-CR1_like"/>
    <property type="match status" value="1"/>
</dbReference>
<proteinExistence type="inferred from homology"/>
<dbReference type="Gene3D" id="1.10.287.1120">
    <property type="entry name" value="Bipartite methylase S protein"/>
    <property type="match status" value="1"/>
</dbReference>
<dbReference type="PANTHER" id="PTHR30408">
    <property type="entry name" value="TYPE-1 RESTRICTION ENZYME ECOKI SPECIFICITY PROTEIN"/>
    <property type="match status" value="1"/>
</dbReference>
<dbReference type="InterPro" id="IPR052021">
    <property type="entry name" value="Type-I_RS_S_subunit"/>
</dbReference>
<keyword evidence="6" id="KW-1185">Reference proteome</keyword>
<evidence type="ECO:0000313" key="6">
    <source>
        <dbReference type="Proteomes" id="UP001151002"/>
    </source>
</evidence>
<protein>
    <submittedName>
        <fullName evidence="5">Restriction endonuclease subunit S</fullName>
        <ecNumber evidence="5">3.1.21.-</ecNumber>
    </submittedName>
</protein>
<dbReference type="Proteomes" id="UP001151002">
    <property type="component" value="Unassembled WGS sequence"/>
</dbReference>
<dbReference type="EMBL" id="JAPNTZ010000002">
    <property type="protein sequence ID" value="MCY1137646.1"/>
    <property type="molecule type" value="Genomic_DNA"/>
</dbReference>
<reference evidence="5" key="1">
    <citation type="submission" date="2022-11" db="EMBL/GenBank/DDBJ databases">
        <authorList>
            <person name="Somphong A."/>
            <person name="Phongsopitanun W."/>
        </authorList>
    </citation>
    <scope>NUCLEOTIDE SEQUENCE</scope>
    <source>
        <strain evidence="5">Pm04-4</strain>
    </source>
</reference>
<dbReference type="PANTHER" id="PTHR30408:SF13">
    <property type="entry name" value="TYPE I RESTRICTION ENZYME HINDI SPECIFICITY SUBUNIT"/>
    <property type="match status" value="1"/>
</dbReference>
<evidence type="ECO:0000256" key="1">
    <source>
        <dbReference type="ARBA" id="ARBA00010923"/>
    </source>
</evidence>
<keyword evidence="2" id="KW-0680">Restriction system</keyword>
<evidence type="ECO:0000259" key="4">
    <source>
        <dbReference type="Pfam" id="PF01420"/>
    </source>
</evidence>
<dbReference type="GO" id="GO:0004519">
    <property type="term" value="F:endonuclease activity"/>
    <property type="evidence" value="ECO:0007669"/>
    <property type="project" value="UniProtKB-KW"/>
</dbReference>
<evidence type="ECO:0000256" key="2">
    <source>
        <dbReference type="ARBA" id="ARBA00022747"/>
    </source>
</evidence>
<dbReference type="GO" id="GO:0016787">
    <property type="term" value="F:hydrolase activity"/>
    <property type="evidence" value="ECO:0007669"/>
    <property type="project" value="UniProtKB-KW"/>
</dbReference>
<evidence type="ECO:0000313" key="5">
    <source>
        <dbReference type="EMBL" id="MCY1137646.1"/>
    </source>
</evidence>
<accession>A0ABT4ATR7</accession>
<evidence type="ECO:0000256" key="3">
    <source>
        <dbReference type="ARBA" id="ARBA00023125"/>
    </source>
</evidence>
<feature type="domain" description="Type I restriction modification DNA specificity" evidence="4">
    <location>
        <begin position="32"/>
        <end position="171"/>
    </location>
</feature>
<sequence length="389" mass="42261">MDTATTTGGAELARGFARSVAIPWPLVRSSTMFDLKYGKALTESSRRPGQIPVFGSNGVTGWHDTALFTGPGVVLGRKGMGNLGVKWVDCDYWVIDTAYSMKARQDVDLRFAYYLVGYVGLNHLKDGSSNPSLTREAFGAQLFPLPPLDEQRRIAGVLNAFDDLMEANRRLARNLEDQMHAVFAAESFDTPPVFGGITLGDLAAVNPRLAKPTGEAAYVDMAALPTDSSRITSMVRRAPTGGSRFQNSDTLLARLTPCLENGKAAFVDVLDGDEVAIGSTEFLVLRDRGGVGCHWPYMLTRSQRFRDYAIANMNGSSGRQRVSADTIANYPMALPNPDSLARFRPAAETAFATIRALREEIDDLTRSRDELLPLLMSGKVRVSGSLAVA</sequence>
<gene>
    <name evidence="5" type="ORF">OWR29_06505</name>
</gene>